<feature type="compositionally biased region" description="Low complexity" evidence="5">
    <location>
        <begin position="189"/>
        <end position="198"/>
    </location>
</feature>
<keyword evidence="3" id="KW-0697">Rotamase</keyword>
<dbReference type="AlphaFoldDB" id="A0A854QFH3"/>
<dbReference type="InterPro" id="IPR002130">
    <property type="entry name" value="Cyclophilin-type_PPIase_dom"/>
</dbReference>
<dbReference type="GO" id="GO:0016018">
    <property type="term" value="F:cyclosporin A binding"/>
    <property type="evidence" value="ECO:0007669"/>
    <property type="project" value="TreeGrafter"/>
</dbReference>
<feature type="domain" description="PPIase cyclophilin-type" evidence="6">
    <location>
        <begin position="8"/>
        <end position="176"/>
    </location>
</feature>
<feature type="compositionally biased region" description="Basic and acidic residues" evidence="5">
    <location>
        <begin position="374"/>
        <end position="408"/>
    </location>
</feature>
<dbReference type="PRINTS" id="PR00153">
    <property type="entry name" value="CSAPPISMRASE"/>
</dbReference>
<dbReference type="EMBL" id="AMKT01000032">
    <property type="protein sequence ID" value="OXG24457.1"/>
    <property type="molecule type" value="Genomic_DNA"/>
</dbReference>
<evidence type="ECO:0000256" key="4">
    <source>
        <dbReference type="ARBA" id="ARBA00023235"/>
    </source>
</evidence>
<evidence type="ECO:0000256" key="1">
    <source>
        <dbReference type="ARBA" id="ARBA00000971"/>
    </source>
</evidence>
<evidence type="ECO:0000256" key="5">
    <source>
        <dbReference type="SAM" id="MobiDB-lite"/>
    </source>
</evidence>
<dbReference type="Proteomes" id="UP000199727">
    <property type="component" value="Unassembled WGS sequence"/>
</dbReference>
<dbReference type="FunFam" id="2.40.100.10:FF:000025">
    <property type="entry name" value="Peptidyl-prolyl cis-trans isomerase CYP19-2"/>
    <property type="match status" value="1"/>
</dbReference>
<proteinExistence type="predicted"/>
<reference evidence="7 8" key="1">
    <citation type="submission" date="2017-06" db="EMBL/GenBank/DDBJ databases">
        <title>Global population genomics of the pathogenic fungus Cryptococcus neoformans var. grubii.</title>
        <authorList>
            <person name="Cuomo C."/>
            <person name="Litvintseva A."/>
            <person name="Chen Y."/>
            <person name="Young S."/>
            <person name="Zeng Q."/>
            <person name="Chapman S."/>
            <person name="Gujja S."/>
            <person name="Saif S."/>
            <person name="Birren B."/>
        </authorList>
    </citation>
    <scope>NUCLEOTIDE SEQUENCE [LARGE SCALE GENOMIC DNA]</scope>
    <source>
        <strain evidence="7 8">Tu259-1</strain>
    </source>
</reference>
<organism evidence="7 8">
    <name type="scientific">Cryptococcus neoformans Tu259-1</name>
    <dbReference type="NCBI Taxonomy" id="1230072"/>
    <lineage>
        <taxon>Eukaryota</taxon>
        <taxon>Fungi</taxon>
        <taxon>Dikarya</taxon>
        <taxon>Basidiomycota</taxon>
        <taxon>Agaricomycotina</taxon>
        <taxon>Tremellomycetes</taxon>
        <taxon>Tremellales</taxon>
        <taxon>Cryptococcaceae</taxon>
        <taxon>Cryptococcus</taxon>
        <taxon>Cryptococcus neoformans species complex</taxon>
    </lineage>
</organism>
<dbReference type="PANTHER" id="PTHR11071">
    <property type="entry name" value="PEPTIDYL-PROLYL CIS-TRANS ISOMERASE"/>
    <property type="match status" value="1"/>
</dbReference>
<dbReference type="SUPFAM" id="SSF50891">
    <property type="entry name" value="Cyclophilin-like"/>
    <property type="match status" value="1"/>
</dbReference>
<feature type="compositionally biased region" description="Polar residues" evidence="5">
    <location>
        <begin position="347"/>
        <end position="357"/>
    </location>
</feature>
<dbReference type="InterPro" id="IPR020892">
    <property type="entry name" value="Cyclophilin-type_PPIase_CS"/>
</dbReference>
<protein>
    <recommendedName>
        <fullName evidence="2">peptidylprolyl isomerase</fullName>
        <ecNumber evidence="2">5.2.1.8</ecNumber>
    </recommendedName>
</protein>
<feature type="compositionally biased region" description="Basic and acidic residues" evidence="5">
    <location>
        <begin position="423"/>
        <end position="495"/>
    </location>
</feature>
<dbReference type="Gene3D" id="2.40.100.10">
    <property type="entry name" value="Cyclophilin-like"/>
    <property type="match status" value="1"/>
</dbReference>
<dbReference type="OrthoDB" id="407558at2759"/>
<evidence type="ECO:0000313" key="8">
    <source>
        <dbReference type="Proteomes" id="UP000199727"/>
    </source>
</evidence>
<feature type="region of interest" description="Disordered" evidence="5">
    <location>
        <begin position="173"/>
        <end position="309"/>
    </location>
</feature>
<dbReference type="EC" id="5.2.1.8" evidence="2"/>
<dbReference type="InterPro" id="IPR029000">
    <property type="entry name" value="Cyclophilin-like_dom_sf"/>
</dbReference>
<feature type="compositionally biased region" description="Basic and acidic residues" evidence="5">
    <location>
        <begin position="502"/>
        <end position="516"/>
    </location>
</feature>
<evidence type="ECO:0000256" key="2">
    <source>
        <dbReference type="ARBA" id="ARBA00013194"/>
    </source>
</evidence>
<feature type="region of interest" description="Disordered" evidence="5">
    <location>
        <begin position="341"/>
        <end position="528"/>
    </location>
</feature>
<feature type="compositionally biased region" description="Basic and acidic residues" evidence="5">
    <location>
        <begin position="175"/>
        <end position="188"/>
    </location>
</feature>
<dbReference type="GO" id="GO:0005737">
    <property type="term" value="C:cytoplasm"/>
    <property type="evidence" value="ECO:0007669"/>
    <property type="project" value="TreeGrafter"/>
</dbReference>
<comment type="catalytic activity">
    <reaction evidence="1">
        <text>[protein]-peptidylproline (omega=180) = [protein]-peptidylproline (omega=0)</text>
        <dbReference type="Rhea" id="RHEA:16237"/>
        <dbReference type="Rhea" id="RHEA-COMP:10747"/>
        <dbReference type="Rhea" id="RHEA-COMP:10748"/>
        <dbReference type="ChEBI" id="CHEBI:83833"/>
        <dbReference type="ChEBI" id="CHEBI:83834"/>
        <dbReference type="EC" id="5.2.1.8"/>
    </reaction>
</comment>
<feature type="compositionally biased region" description="Basic residues" evidence="5">
    <location>
        <begin position="203"/>
        <end position="215"/>
    </location>
</feature>
<dbReference type="GO" id="GO:0003755">
    <property type="term" value="F:peptidyl-prolyl cis-trans isomerase activity"/>
    <property type="evidence" value="ECO:0007669"/>
    <property type="project" value="UniProtKB-KW"/>
</dbReference>
<dbReference type="PROSITE" id="PS00170">
    <property type="entry name" value="CSA_PPIASE_1"/>
    <property type="match status" value="1"/>
</dbReference>
<feature type="compositionally biased region" description="Basic residues" evidence="5">
    <location>
        <begin position="250"/>
        <end position="277"/>
    </location>
</feature>
<sequence length="528" mass="61233">MAHNPRVFFDFAVAGQPLGRVVFELYANVVPKTAENFRALCTGEKGISPISSLPLHYKNSIVHRVIEGFMIQGGDFTKKNGAGGESIYGAPFEDERLDGEGCEVDKKGLLVMANRGPNTNGSQYFITLAPAPHLTGKHVVFGRVVFGMEHVETIGQLSTDDRDRPLSTVTITHCGELELRRPPPEPRARSASVSSSFSDRFRSRSRSRSRSPSRNRSRDRSASIKRRSRSRRYSDSESESDYDSDDSRERRRRRKDRKRSKHSKHSSKTKSKSKSRRRSSESDREETLSELDARLEREEKEKLEKERLEKLAEMKRKIEEEKQRVKDAGGVVYKGRGAMKYLDPETINRQQLPQNFNIRGGRGRGDLPPPRGGSFRDRDRERYGDRDRSQDRRDRRGQSDRSDRDRDQGYPSSRPHSDPYSSRTRDPLDRYPRTTRRENGQEDRRTKLDRDMDQWQHDRSQGLDVRGEGNKFKRGERNERERDREEKGEERKEEGEMTPQDEMERVGRMEREDRAMSEGSDMVMDKDD</sequence>
<dbReference type="Pfam" id="PF00160">
    <property type="entry name" value="Pro_isomerase"/>
    <property type="match status" value="1"/>
</dbReference>
<dbReference type="GO" id="GO:0006457">
    <property type="term" value="P:protein folding"/>
    <property type="evidence" value="ECO:0007669"/>
    <property type="project" value="InterPro"/>
</dbReference>
<feature type="compositionally biased region" description="Acidic residues" evidence="5">
    <location>
        <begin position="236"/>
        <end position="246"/>
    </location>
</feature>
<accession>A0A854QFH3</accession>
<dbReference type="PANTHER" id="PTHR11071:SF561">
    <property type="entry name" value="PEPTIDYL-PROLYL CIS-TRANS ISOMERASE D-RELATED"/>
    <property type="match status" value="1"/>
</dbReference>
<dbReference type="PROSITE" id="PS50072">
    <property type="entry name" value="CSA_PPIASE_2"/>
    <property type="match status" value="1"/>
</dbReference>
<evidence type="ECO:0000313" key="7">
    <source>
        <dbReference type="EMBL" id="OXG24457.1"/>
    </source>
</evidence>
<keyword evidence="4 7" id="KW-0413">Isomerase</keyword>
<name>A0A854QFH3_CRYNE</name>
<comment type="caution">
    <text evidence="7">The sequence shown here is derived from an EMBL/GenBank/DDBJ whole genome shotgun (WGS) entry which is preliminary data.</text>
</comment>
<evidence type="ECO:0000259" key="6">
    <source>
        <dbReference type="PROSITE" id="PS50072"/>
    </source>
</evidence>
<evidence type="ECO:0000256" key="3">
    <source>
        <dbReference type="ARBA" id="ARBA00023110"/>
    </source>
</evidence>
<gene>
    <name evidence="7" type="ORF">C361_02311</name>
</gene>
<feature type="compositionally biased region" description="Basic and acidic residues" evidence="5">
    <location>
        <begin position="278"/>
        <end position="309"/>
    </location>
</feature>